<gene>
    <name evidence="8" type="primary">Acey_s0036.g3215</name>
    <name evidence="8" type="synonym">Acey-btf-1</name>
    <name evidence="8" type="ORF">Y032_0036g3215</name>
</gene>
<evidence type="ECO:0008006" key="10">
    <source>
        <dbReference type="Google" id="ProtNLM"/>
    </source>
</evidence>
<protein>
    <recommendedName>
        <fullName evidence="10">Protein, SNF2 family</fullName>
    </recommendedName>
</protein>
<dbReference type="InterPro" id="IPR044972">
    <property type="entry name" value="Mot1"/>
</dbReference>
<feature type="domain" description="Helicase C-terminal" evidence="7">
    <location>
        <begin position="1536"/>
        <end position="1692"/>
    </location>
</feature>
<dbReference type="OrthoDB" id="10252227at2759"/>
<dbReference type="EMBL" id="JARK01001372">
    <property type="protein sequence ID" value="EYC15566.1"/>
    <property type="molecule type" value="Genomic_DNA"/>
</dbReference>
<dbReference type="Pfam" id="PF12054">
    <property type="entry name" value="DUF3535"/>
    <property type="match status" value="1"/>
</dbReference>
<sequence>MPEAPGFLRNPSGDEQDIIGKSNQPLSVTWVGKKGKMSGWILSELSEEHQRPHCFYDFTSTGKLLMNRPYSKTICAGLSSINVSNFKILEKSFPCRVGNNVSSCYCISIQSLDSFTMSDSRLNHLGSVLESKNSTLRREAAVAFGKYCLSDDKVAEVLLKYICSPSWDARVAAADALHALLRNMGTFNGKIEDVAVAGSLQEINAGYVLKTFKPLLSDDGTALSAGSSGTKVNVHQQRLVLDQHLDMSAVIGVTSAGFLNDTDVLPQSTSNSPRQEPEELLTADCSKLKTEVKVEDFENGAGDRVDCASQNAFLRFFCRLLPLLADQRWQFRHGAAIAIARILSTSYYRIPLPLVDACALQLLHVLILDQFNDFVSGRSATAPVRETCAQALGHFLHKTDPNRQTVVLGHLRNLLLMQGERKWHCRQSALLVFKYFFAVALSSEAFNDCFKLVVASLNDPVDDVVSCAVTTLSSLLSNPSVDEKRSDLIQQVMSNVWQLLEQESKKEQLRTGLDALAVDLIGIVETWLRLQDTSVLTRDQIMTVVSMVDEQFQSRSQKIITLLFTAFRRDEGVLNGADVLTILKLFYRVLLFTAPASDMVLLENVYITSKTLLEKYGSKLIQSRALLDKIGPWAGCLLLDHRNAVIDVFTYCVDIATSSRDDPLIRMGSEEVRCLSDKEKDDVYITRKIIAAKFLATIIQLHYESRIELDGQPVTEAIQLLFVPFLRSNLLYQNLGAAVILNEWAAVFRDSSNRGVQLDPPVTLLQICDAFLRAPAKNYDELTSAVNHLTMDCKEFVDYCVVRGVDRSKLGMGESISVEEISKMAFDLCLPLLTAPNHIESLTTRYNVLADSIQFTKLAVKTNTTRVSAFLSSALFYFGFAPEKLTPMVRPLVECMQNEQNSTVSAEVFRGAITLMIAYSWPRTPRPYVKVLARAMDMFSSCSNRIPKPEDWAAKDQQHLILTLLWTDPEKRVLSSQTSNAELMFLVCSTFAVDQLPEFYEHFALDNCPNQQVLLSRLALHDCMWSRVGSTLSDSSTTLILELLTNSNPALRFAGAKAVETFARSRLGDTISRIFHRLSSMLANVSNPHERKGAIEAMLRLSFLDSALAGAVSLLAPLVFVRMTDKLEEVREAAGEAFRNMVPLLALEDVSVAVPGLNEELSAKRVESAEFVNVLSAPGKLTLVETSTIRGLCKTIQLRHYQAEGITWMRFLRKFGLNGILADDMGLGKTLQTLCALALSIDNDVQLSSRCSLIVCPRTLVDHWCNEWRRFFPGRTPARHVEGAPTKWKSAEIVVAAYEELKGNSSLGRVAWNYVVLDEGHVLRNPKTAIWRAANELNCTSRLILSGTPVQNSPADLWALFTWLMPGYLGDERHFRAQFLRKILKCRSHKATDKDIQDGAEAVSQLHRLILPFIMRRLKSEVLRELPDKNVQDYECQLSDEQRTIYKFIVDRCTANRTQLAARRGISPLHALTALRQLVDHPLLIEDVLAKLAAPEEIMKQLASASSGKMAALGQLLNECGIGVAVENEDPEDEDPLSSIPVEMPHRALIFCQWKSSVQLVSGALSRGDFGAPISHLILDGSVAPSDRQSIVDRFNTDHLIDVLVLTTHIGGVGLNLTGADVVIFLDHDWNPMKDLQAIDRAHRIGQTRKVNVYRLITQGTIEDKVMSLHRFKQDTADALIGADNRSLQTMATDELMSMFILDGEQPSKENGGPEAKKKRKSASAADTSSVEDRWNLAELWDESQYEQQFDVSQFIKDAV</sequence>
<dbReference type="SUPFAM" id="SSF48371">
    <property type="entry name" value="ARM repeat"/>
    <property type="match status" value="1"/>
</dbReference>
<proteinExistence type="predicted"/>
<dbReference type="PROSITE" id="PS51194">
    <property type="entry name" value="HELICASE_CTER"/>
    <property type="match status" value="1"/>
</dbReference>
<dbReference type="Gene3D" id="1.25.10.10">
    <property type="entry name" value="Leucine-rich Repeat Variant"/>
    <property type="match status" value="3"/>
</dbReference>
<reference evidence="9" key="1">
    <citation type="journal article" date="2015" name="Nat. Genet.">
        <title>The genome and transcriptome of the zoonotic hookworm Ancylostoma ceylanicum identify infection-specific gene families.</title>
        <authorList>
            <person name="Schwarz E.M."/>
            <person name="Hu Y."/>
            <person name="Antoshechkin I."/>
            <person name="Miller M.M."/>
            <person name="Sternberg P.W."/>
            <person name="Aroian R.V."/>
        </authorList>
    </citation>
    <scope>NUCLEOTIDE SEQUENCE</scope>
    <source>
        <strain evidence="9">HY135</strain>
    </source>
</reference>
<evidence type="ECO:0000256" key="5">
    <source>
        <dbReference type="SAM" id="MobiDB-lite"/>
    </source>
</evidence>
<evidence type="ECO:0000256" key="1">
    <source>
        <dbReference type="ARBA" id="ARBA00022801"/>
    </source>
</evidence>
<dbReference type="InterPro" id="IPR000330">
    <property type="entry name" value="SNF2_N"/>
</dbReference>
<dbReference type="InterPro" id="IPR016024">
    <property type="entry name" value="ARM-type_fold"/>
</dbReference>
<dbReference type="SMART" id="SM00487">
    <property type="entry name" value="DEXDc"/>
    <property type="match status" value="1"/>
</dbReference>
<keyword evidence="1" id="KW-0378">Hydrolase</keyword>
<evidence type="ECO:0000313" key="9">
    <source>
        <dbReference type="Proteomes" id="UP000024635"/>
    </source>
</evidence>
<dbReference type="SUPFAM" id="SSF52540">
    <property type="entry name" value="P-loop containing nucleoside triphosphate hydrolases"/>
    <property type="match status" value="2"/>
</dbReference>
<dbReference type="CDD" id="cd18793">
    <property type="entry name" value="SF2_C_SNF"/>
    <property type="match status" value="1"/>
</dbReference>
<comment type="caution">
    <text evidence="8">The sequence shown here is derived from an EMBL/GenBank/DDBJ whole genome shotgun (WGS) entry which is preliminary data.</text>
</comment>
<dbReference type="Gene3D" id="3.40.50.300">
    <property type="entry name" value="P-loop containing nucleotide triphosphate hydrolases"/>
    <property type="match status" value="1"/>
</dbReference>
<dbReference type="InterPro" id="IPR011989">
    <property type="entry name" value="ARM-like"/>
</dbReference>
<dbReference type="InterPro" id="IPR027417">
    <property type="entry name" value="P-loop_NTPase"/>
</dbReference>
<dbReference type="GO" id="GO:0004386">
    <property type="term" value="F:helicase activity"/>
    <property type="evidence" value="ECO:0007669"/>
    <property type="project" value="UniProtKB-KW"/>
</dbReference>
<keyword evidence="9" id="KW-1185">Reference proteome</keyword>
<keyword evidence="2" id="KW-0547">Nucleotide-binding</keyword>
<keyword evidence="2" id="KW-0067">ATP-binding</keyword>
<feature type="repeat" description="HEAT" evidence="4">
    <location>
        <begin position="1115"/>
        <end position="1151"/>
    </location>
</feature>
<dbReference type="Proteomes" id="UP000024635">
    <property type="component" value="Unassembled WGS sequence"/>
</dbReference>
<dbReference type="PANTHER" id="PTHR36498">
    <property type="entry name" value="TATA-BINDING PROTEIN-ASSOCIATED FACTOR 172"/>
    <property type="match status" value="1"/>
</dbReference>
<dbReference type="InterPro" id="IPR022707">
    <property type="entry name" value="Mot1_central_dom"/>
</dbReference>
<evidence type="ECO:0000259" key="7">
    <source>
        <dbReference type="PROSITE" id="PS51194"/>
    </source>
</evidence>
<evidence type="ECO:0000256" key="3">
    <source>
        <dbReference type="ARBA" id="ARBA00023125"/>
    </source>
</evidence>
<dbReference type="Gene3D" id="3.40.50.10810">
    <property type="entry name" value="Tandem AAA-ATPase domain"/>
    <property type="match status" value="1"/>
</dbReference>
<dbReference type="Pfam" id="PF00176">
    <property type="entry name" value="SNF2-rel_dom"/>
    <property type="match status" value="1"/>
</dbReference>
<evidence type="ECO:0000256" key="4">
    <source>
        <dbReference type="PROSITE-ProRule" id="PRU00103"/>
    </source>
</evidence>
<organism evidence="8 9">
    <name type="scientific">Ancylostoma ceylanicum</name>
    <dbReference type="NCBI Taxonomy" id="53326"/>
    <lineage>
        <taxon>Eukaryota</taxon>
        <taxon>Metazoa</taxon>
        <taxon>Ecdysozoa</taxon>
        <taxon>Nematoda</taxon>
        <taxon>Chromadorea</taxon>
        <taxon>Rhabditida</taxon>
        <taxon>Rhabditina</taxon>
        <taxon>Rhabditomorpha</taxon>
        <taxon>Strongyloidea</taxon>
        <taxon>Ancylostomatidae</taxon>
        <taxon>Ancylostomatinae</taxon>
        <taxon>Ancylostoma</taxon>
    </lineage>
</organism>
<evidence type="ECO:0000259" key="6">
    <source>
        <dbReference type="PROSITE" id="PS51192"/>
    </source>
</evidence>
<name>A0A016UL08_9BILA</name>
<dbReference type="GO" id="GO:0016887">
    <property type="term" value="F:ATP hydrolysis activity"/>
    <property type="evidence" value="ECO:0007669"/>
    <property type="project" value="InterPro"/>
</dbReference>
<dbReference type="PROSITE" id="PS51192">
    <property type="entry name" value="HELICASE_ATP_BIND_1"/>
    <property type="match status" value="1"/>
</dbReference>
<dbReference type="InterPro" id="IPR001650">
    <property type="entry name" value="Helicase_C-like"/>
</dbReference>
<feature type="domain" description="Helicase ATP-binding" evidence="6">
    <location>
        <begin position="1210"/>
        <end position="1367"/>
    </location>
</feature>
<dbReference type="InterPro" id="IPR014001">
    <property type="entry name" value="Helicase_ATP-bd"/>
</dbReference>
<keyword evidence="3" id="KW-0238">DNA-binding</keyword>
<feature type="region of interest" description="Disordered" evidence="5">
    <location>
        <begin position="1704"/>
        <end position="1731"/>
    </location>
</feature>
<dbReference type="InterPro" id="IPR038718">
    <property type="entry name" value="SNF2-like_sf"/>
</dbReference>
<evidence type="ECO:0000256" key="2">
    <source>
        <dbReference type="ARBA" id="ARBA00022806"/>
    </source>
</evidence>
<dbReference type="SMART" id="SM00490">
    <property type="entry name" value="HELICc"/>
    <property type="match status" value="1"/>
</dbReference>
<dbReference type="PANTHER" id="PTHR36498:SF1">
    <property type="entry name" value="TATA-BINDING PROTEIN-ASSOCIATED FACTOR 172"/>
    <property type="match status" value="1"/>
</dbReference>
<dbReference type="InterPro" id="IPR021133">
    <property type="entry name" value="HEAT_type_2"/>
</dbReference>
<dbReference type="GO" id="GO:0017025">
    <property type="term" value="F:TBP-class protein binding"/>
    <property type="evidence" value="ECO:0007669"/>
    <property type="project" value="InterPro"/>
</dbReference>
<dbReference type="GO" id="GO:0005524">
    <property type="term" value="F:ATP binding"/>
    <property type="evidence" value="ECO:0007669"/>
    <property type="project" value="InterPro"/>
</dbReference>
<dbReference type="InterPro" id="IPR049730">
    <property type="entry name" value="SNF2/RAD54-like_C"/>
</dbReference>
<dbReference type="STRING" id="53326.A0A016UL08"/>
<dbReference type="Pfam" id="PF00271">
    <property type="entry name" value="Helicase_C"/>
    <property type="match status" value="1"/>
</dbReference>
<dbReference type="PROSITE" id="PS50077">
    <property type="entry name" value="HEAT_REPEAT"/>
    <property type="match status" value="1"/>
</dbReference>
<keyword evidence="2" id="KW-0347">Helicase</keyword>
<evidence type="ECO:0000313" key="8">
    <source>
        <dbReference type="EMBL" id="EYC15566.1"/>
    </source>
</evidence>
<accession>A0A016UL08</accession>
<dbReference type="GO" id="GO:0003677">
    <property type="term" value="F:DNA binding"/>
    <property type="evidence" value="ECO:0007669"/>
    <property type="project" value="UniProtKB-KW"/>
</dbReference>